<evidence type="ECO:0000313" key="1">
    <source>
        <dbReference type="EMBL" id="KAK8539454.1"/>
    </source>
</evidence>
<accession>A0ABR2DJ62</accession>
<proteinExistence type="predicted"/>
<dbReference type="Proteomes" id="UP001472677">
    <property type="component" value="Unassembled WGS sequence"/>
</dbReference>
<evidence type="ECO:0000313" key="2">
    <source>
        <dbReference type="Proteomes" id="UP001472677"/>
    </source>
</evidence>
<sequence>MRPAVSKSIPWISGERKTIEEARKPSGPVQRQLSHLTPVHDLGLGPLLGWDSLRGWIPNSFIFPLRNRAEESFNGHRSLKRQLPPFR</sequence>
<gene>
    <name evidence="1" type="ORF">V6N12_043080</name>
</gene>
<keyword evidence="2" id="KW-1185">Reference proteome</keyword>
<comment type="caution">
    <text evidence="1">The sequence shown here is derived from an EMBL/GenBank/DDBJ whole genome shotgun (WGS) entry which is preliminary data.</text>
</comment>
<name>A0ABR2DJ62_9ROSI</name>
<organism evidence="1 2">
    <name type="scientific">Hibiscus sabdariffa</name>
    <name type="common">roselle</name>
    <dbReference type="NCBI Taxonomy" id="183260"/>
    <lineage>
        <taxon>Eukaryota</taxon>
        <taxon>Viridiplantae</taxon>
        <taxon>Streptophyta</taxon>
        <taxon>Embryophyta</taxon>
        <taxon>Tracheophyta</taxon>
        <taxon>Spermatophyta</taxon>
        <taxon>Magnoliopsida</taxon>
        <taxon>eudicotyledons</taxon>
        <taxon>Gunneridae</taxon>
        <taxon>Pentapetalae</taxon>
        <taxon>rosids</taxon>
        <taxon>malvids</taxon>
        <taxon>Malvales</taxon>
        <taxon>Malvaceae</taxon>
        <taxon>Malvoideae</taxon>
        <taxon>Hibiscus</taxon>
    </lineage>
</organism>
<protein>
    <submittedName>
        <fullName evidence="1">Uncharacterized protein</fullName>
    </submittedName>
</protein>
<dbReference type="EMBL" id="JBBPBM010000026">
    <property type="protein sequence ID" value="KAK8539454.1"/>
    <property type="molecule type" value="Genomic_DNA"/>
</dbReference>
<reference evidence="1 2" key="1">
    <citation type="journal article" date="2024" name="G3 (Bethesda)">
        <title>Genome assembly of Hibiscus sabdariffa L. provides insights into metabolisms of medicinal natural products.</title>
        <authorList>
            <person name="Kim T."/>
        </authorList>
    </citation>
    <scope>NUCLEOTIDE SEQUENCE [LARGE SCALE GENOMIC DNA]</scope>
    <source>
        <strain evidence="1">TK-2024</strain>
        <tissue evidence="1">Old leaves</tissue>
    </source>
</reference>